<sequence>MQFVAYYRVSTQEQGRSGLGLDAQERAVTMHVRAKRGEIIASFTEVESGKRSDRPQLALAMEMAAETGAVLLIAKLDRLARSVHFISTLLLDPKLEIEACDLPAANKMTLHLMAAVAEGEAAAISARTKAALEAARRRGVLLGVRHPAKAGREAEISQSGRKVLRERADRLATELGPMIHRLRLDGQSYKQVAEHFTLINLPAQRKQARRGRTVWHQDRIRQIYRRYCAITPNVCAAGRTRAAKKSDTWE</sequence>
<evidence type="ECO:0000256" key="2">
    <source>
        <dbReference type="ARBA" id="ARBA00023172"/>
    </source>
</evidence>
<name>A0A3P3DJP1_9RHOB</name>
<dbReference type="PROSITE" id="PS51736">
    <property type="entry name" value="RECOMBINASES_3"/>
    <property type="match status" value="1"/>
</dbReference>
<dbReference type="EMBL" id="RRAZ01000013">
    <property type="protein sequence ID" value="RRH74489.1"/>
    <property type="molecule type" value="Genomic_DNA"/>
</dbReference>
<dbReference type="SUPFAM" id="SSF53041">
    <property type="entry name" value="Resolvase-like"/>
    <property type="match status" value="1"/>
</dbReference>
<accession>A0A3P3DJP1</accession>
<dbReference type="Gene3D" id="3.40.50.1390">
    <property type="entry name" value="Resolvase, N-terminal catalytic domain"/>
    <property type="match status" value="1"/>
</dbReference>
<dbReference type="GO" id="GO:0000150">
    <property type="term" value="F:DNA strand exchange activity"/>
    <property type="evidence" value="ECO:0007669"/>
    <property type="project" value="InterPro"/>
</dbReference>
<reference evidence="4 5" key="1">
    <citation type="submission" date="2018-11" db="EMBL/GenBank/DDBJ databases">
        <title>Gemmobacter sp. nov., YIM 102744-1 draft genome.</title>
        <authorList>
            <person name="Li G."/>
            <person name="Jiang Y."/>
        </authorList>
    </citation>
    <scope>NUCLEOTIDE SEQUENCE [LARGE SCALE GENOMIC DNA]</scope>
    <source>
        <strain evidence="4 5">YIM 102744-1</strain>
    </source>
</reference>
<evidence type="ECO:0000256" key="1">
    <source>
        <dbReference type="ARBA" id="ARBA00023125"/>
    </source>
</evidence>
<dbReference type="PANTHER" id="PTHR30461:SF2">
    <property type="entry name" value="SERINE RECOMBINASE PINE-RELATED"/>
    <property type="match status" value="1"/>
</dbReference>
<dbReference type="Proteomes" id="UP000282125">
    <property type="component" value="Unassembled WGS sequence"/>
</dbReference>
<evidence type="ECO:0000259" key="3">
    <source>
        <dbReference type="PROSITE" id="PS51736"/>
    </source>
</evidence>
<dbReference type="PANTHER" id="PTHR30461">
    <property type="entry name" value="DNA-INVERTASE FROM LAMBDOID PROPHAGE"/>
    <property type="match status" value="1"/>
</dbReference>
<organism evidence="4 5">
    <name type="scientific">Falsigemmobacter faecalis</name>
    <dbReference type="NCBI Taxonomy" id="2488730"/>
    <lineage>
        <taxon>Bacteria</taxon>
        <taxon>Pseudomonadati</taxon>
        <taxon>Pseudomonadota</taxon>
        <taxon>Alphaproteobacteria</taxon>
        <taxon>Rhodobacterales</taxon>
        <taxon>Paracoccaceae</taxon>
        <taxon>Falsigemmobacter</taxon>
    </lineage>
</organism>
<dbReference type="Pfam" id="PF00239">
    <property type="entry name" value="Resolvase"/>
    <property type="match status" value="1"/>
</dbReference>
<keyword evidence="5" id="KW-1185">Reference proteome</keyword>
<evidence type="ECO:0000313" key="5">
    <source>
        <dbReference type="Proteomes" id="UP000282125"/>
    </source>
</evidence>
<evidence type="ECO:0000313" key="4">
    <source>
        <dbReference type="EMBL" id="RRH74489.1"/>
    </source>
</evidence>
<comment type="caution">
    <text evidence="4">The sequence shown here is derived from an EMBL/GenBank/DDBJ whole genome shotgun (WGS) entry which is preliminary data.</text>
</comment>
<dbReference type="InterPro" id="IPR006119">
    <property type="entry name" value="Resolv_N"/>
</dbReference>
<keyword evidence="1" id="KW-0238">DNA-binding</keyword>
<dbReference type="AlphaFoldDB" id="A0A3P3DJP1"/>
<dbReference type="SMART" id="SM00857">
    <property type="entry name" value="Resolvase"/>
    <property type="match status" value="1"/>
</dbReference>
<gene>
    <name evidence="4" type="ORF">EG244_10415</name>
</gene>
<protein>
    <submittedName>
        <fullName evidence="4">Recombinase family protein</fullName>
    </submittedName>
</protein>
<keyword evidence="2" id="KW-0233">DNA recombination</keyword>
<dbReference type="InterPro" id="IPR050639">
    <property type="entry name" value="SSR_resolvase"/>
</dbReference>
<dbReference type="RefSeq" id="WP_124964944.1">
    <property type="nucleotide sequence ID" value="NZ_RRAZ01000013.1"/>
</dbReference>
<dbReference type="OrthoDB" id="2290206at2"/>
<dbReference type="InterPro" id="IPR036162">
    <property type="entry name" value="Resolvase-like_N_sf"/>
</dbReference>
<dbReference type="CDD" id="cd00338">
    <property type="entry name" value="Ser_Recombinase"/>
    <property type="match status" value="1"/>
</dbReference>
<feature type="domain" description="Resolvase/invertase-type recombinase catalytic" evidence="3">
    <location>
        <begin position="2"/>
        <end position="139"/>
    </location>
</feature>
<proteinExistence type="predicted"/>
<dbReference type="GO" id="GO:0003677">
    <property type="term" value="F:DNA binding"/>
    <property type="evidence" value="ECO:0007669"/>
    <property type="project" value="UniProtKB-KW"/>
</dbReference>